<protein>
    <recommendedName>
        <fullName evidence="4">Encoded protein</fullName>
    </recommendedName>
</protein>
<reference evidence="2" key="1">
    <citation type="submission" date="2017-08" db="EMBL/GenBank/DDBJ databases">
        <authorList>
            <person name="Polle J.E."/>
            <person name="Barry K."/>
            <person name="Cushman J."/>
            <person name="Schmutz J."/>
            <person name="Tran D."/>
            <person name="Hathwaick L.T."/>
            <person name="Yim W.C."/>
            <person name="Jenkins J."/>
            <person name="Mckie-Krisberg Z.M."/>
            <person name="Prochnik S."/>
            <person name="Lindquist E."/>
            <person name="Dockter R.B."/>
            <person name="Adam C."/>
            <person name="Molina H."/>
            <person name="Bunkerborg J."/>
            <person name="Jin E."/>
            <person name="Buchheim M."/>
            <person name="Magnuson J."/>
        </authorList>
    </citation>
    <scope>NUCLEOTIDE SEQUENCE</scope>
    <source>
        <strain evidence="2">CCAP 19/18</strain>
    </source>
</reference>
<sequence>MLAALPRNMRGVQTSIKAAGAGGHAAKGTAAALLNLNQGCGAVAKRAAHDLIEAARFQIICNGQQRHTKKPTSNADGGALPDAAPHAEADADQPDAAQVGHPPVH</sequence>
<evidence type="ECO:0000313" key="3">
    <source>
        <dbReference type="Proteomes" id="UP000815325"/>
    </source>
</evidence>
<proteinExistence type="predicted"/>
<comment type="caution">
    <text evidence="2">The sequence shown here is derived from an EMBL/GenBank/DDBJ whole genome shotgun (WGS) entry which is preliminary data.</text>
</comment>
<name>A0ABQ7GPK3_DUNSA</name>
<dbReference type="Proteomes" id="UP000815325">
    <property type="component" value="Unassembled WGS sequence"/>
</dbReference>
<keyword evidence="3" id="KW-1185">Reference proteome</keyword>
<feature type="region of interest" description="Disordered" evidence="1">
    <location>
        <begin position="64"/>
        <end position="105"/>
    </location>
</feature>
<evidence type="ECO:0000256" key="1">
    <source>
        <dbReference type="SAM" id="MobiDB-lite"/>
    </source>
</evidence>
<feature type="compositionally biased region" description="Polar residues" evidence="1">
    <location>
        <begin position="64"/>
        <end position="75"/>
    </location>
</feature>
<evidence type="ECO:0000313" key="2">
    <source>
        <dbReference type="EMBL" id="KAF5836530.1"/>
    </source>
</evidence>
<dbReference type="EMBL" id="MU069656">
    <property type="protein sequence ID" value="KAF5836530.1"/>
    <property type="molecule type" value="Genomic_DNA"/>
</dbReference>
<organism evidence="2 3">
    <name type="scientific">Dunaliella salina</name>
    <name type="common">Green alga</name>
    <name type="synonym">Protococcus salinus</name>
    <dbReference type="NCBI Taxonomy" id="3046"/>
    <lineage>
        <taxon>Eukaryota</taxon>
        <taxon>Viridiplantae</taxon>
        <taxon>Chlorophyta</taxon>
        <taxon>core chlorophytes</taxon>
        <taxon>Chlorophyceae</taxon>
        <taxon>CS clade</taxon>
        <taxon>Chlamydomonadales</taxon>
        <taxon>Dunaliellaceae</taxon>
        <taxon>Dunaliella</taxon>
    </lineage>
</organism>
<accession>A0ABQ7GPK3</accession>
<evidence type="ECO:0008006" key="4">
    <source>
        <dbReference type="Google" id="ProtNLM"/>
    </source>
</evidence>
<gene>
    <name evidence="2" type="ORF">DUNSADRAFT_5818</name>
</gene>